<comment type="function">
    <text evidence="7">Involved in nucleolar processing of pre-18S ribosomal RNA.</text>
</comment>
<feature type="compositionally biased region" description="Basic and acidic residues" evidence="8">
    <location>
        <begin position="202"/>
        <end position="228"/>
    </location>
</feature>
<keyword evidence="4 7" id="KW-0539">Nucleus</keyword>
<accession>A0A182UVQ5</accession>
<dbReference type="GO" id="GO:0005732">
    <property type="term" value="C:sno(s)RNA-containing ribonucleoprotein complex"/>
    <property type="evidence" value="ECO:0007669"/>
    <property type="project" value="UniProtKB-UniRule"/>
</dbReference>
<dbReference type="VEuPathDB" id="VectorBase:AMEM004479"/>
<feature type="compositionally biased region" description="Basic and acidic residues" evidence="8">
    <location>
        <begin position="621"/>
        <end position="636"/>
    </location>
</feature>
<evidence type="ECO:0000256" key="7">
    <source>
        <dbReference type="PIRNR" id="PIRNR017300"/>
    </source>
</evidence>
<feature type="compositionally biased region" description="Polar residues" evidence="8">
    <location>
        <begin position="708"/>
        <end position="717"/>
    </location>
</feature>
<comment type="subcellular location">
    <subcellularLocation>
        <location evidence="1 7">Nucleus</location>
        <location evidence="1 7">Nucleolus</location>
    </subcellularLocation>
</comment>
<feature type="compositionally biased region" description="Basic and acidic residues" evidence="8">
    <location>
        <begin position="588"/>
        <end position="612"/>
    </location>
</feature>
<feature type="region of interest" description="Disordered" evidence="8">
    <location>
        <begin position="665"/>
        <end position="717"/>
    </location>
</feature>
<sequence length="717" mass="82493">MVKAMTASSLPAGTQLDLKSYVKEFRKHTKHPENFMKVQKPLAKKLKQFVKEIYDRGTKNATVAQDGPALPYLDELVTEEMDDEQIWQQLELKNDHFIDQDLKKFLEVVSKNEKCLQLPFTAKTQSEVGDDSGAGSSGEEMDDSDEENEANGDGMESEEEEEDEQDEEMDSDEECTEKKSKKLKKKDKNGKKKKKQPKGKKSVVDDRFFKLDDMARFLDEEDERERRRQYGLAEKNPLIEVDYFDEHTGEDDGDISDLKYSDFFEDEEDEDDDTDEDDDEEEKDDDVEEEEEDASAAEEEDEDEDDEDDEDDKDESPDGKKDEEEGELSDEAEVERNRKLRYEIYKEENGMSPPRSENPAKKAVIDQPGSSDSESEEEKAPDGPKSSYELRQEKLKEKISKMEASMLKDKPWQLKGEISAETRPKNSLLEEVLQYEHTTRPAPVVTEDTTMRLEDIIKQRIRNKAFDDVERKVRPPDNPREYRKQLVLDGEKSKLSLAQVYEQDYLKQLELANPDAAAQAGEEEEPKEHKEIRSMMKVVLAQLDALSNFHYTPRPAAPELKILTNTPAISMEEVAPVATSDATLLAPEEVHRRPKGDVMSKDERTKTDQNRERRLKKRFQREKYRRETEREQRQLEKASASGLAKQNRALQTSLLKKVTKAKNVQQMAETSTGPSKSSTAFFSQLQDEVRSQVKAKTDGTKKKKKNTENLIASNFKL</sequence>
<dbReference type="Pfam" id="PF04006">
    <property type="entry name" value="Mpp10"/>
    <property type="match status" value="1"/>
</dbReference>
<dbReference type="EnsemblMetazoa" id="AMEM004479-RA">
    <property type="protein sequence ID" value="AMEM004479-PA"/>
    <property type="gene ID" value="AMEM004479"/>
</dbReference>
<feature type="compositionally biased region" description="Acidic residues" evidence="8">
    <location>
        <begin position="324"/>
        <end position="333"/>
    </location>
</feature>
<feature type="region of interest" description="Disordered" evidence="8">
    <location>
        <begin position="125"/>
        <end position="394"/>
    </location>
</feature>
<dbReference type="GO" id="GO:0034457">
    <property type="term" value="C:Mpp10 complex"/>
    <property type="evidence" value="ECO:0007669"/>
    <property type="project" value="UniProtKB-UniRule"/>
</dbReference>
<keyword evidence="3 7" id="KW-0698">rRNA processing</keyword>
<evidence type="ECO:0000313" key="9">
    <source>
        <dbReference type="EnsemblMetazoa" id="AMEM004479-PA"/>
    </source>
</evidence>
<feature type="compositionally biased region" description="Basic and acidic residues" evidence="8">
    <location>
        <begin position="334"/>
        <end position="349"/>
    </location>
</feature>
<dbReference type="Proteomes" id="UP000075903">
    <property type="component" value="Unassembled WGS sequence"/>
</dbReference>
<proteinExistence type="inferred from homology"/>
<feature type="compositionally biased region" description="Basic and acidic residues" evidence="8">
    <location>
        <begin position="687"/>
        <end position="700"/>
    </location>
</feature>
<feature type="compositionally biased region" description="Basic and acidic residues" evidence="8">
    <location>
        <begin position="378"/>
        <end position="394"/>
    </location>
</feature>
<dbReference type="RefSeq" id="XP_041778385.1">
    <property type="nucleotide sequence ID" value="XM_041922451.1"/>
</dbReference>
<evidence type="ECO:0000256" key="2">
    <source>
        <dbReference type="ARBA" id="ARBA00022517"/>
    </source>
</evidence>
<keyword evidence="2 7" id="KW-0690">Ribosome biogenesis</keyword>
<feature type="compositionally biased region" description="Basic residues" evidence="8">
    <location>
        <begin position="179"/>
        <end position="201"/>
    </location>
</feature>
<reference evidence="9" key="1">
    <citation type="submission" date="2020-05" db="UniProtKB">
        <authorList>
            <consortium name="EnsemblMetazoa"/>
        </authorList>
    </citation>
    <scope>IDENTIFICATION</scope>
    <source>
        <strain evidence="9">MAF</strain>
    </source>
</reference>
<evidence type="ECO:0000313" key="10">
    <source>
        <dbReference type="Proteomes" id="UP000075903"/>
    </source>
</evidence>
<dbReference type="PIRSF" id="PIRSF017300">
    <property type="entry name" value="snoRNP_Mpp10"/>
    <property type="match status" value="1"/>
</dbReference>
<feature type="compositionally biased region" description="Polar residues" evidence="8">
    <location>
        <begin position="665"/>
        <end position="686"/>
    </location>
</feature>
<evidence type="ECO:0000256" key="4">
    <source>
        <dbReference type="ARBA" id="ARBA00023242"/>
    </source>
</evidence>
<feature type="compositionally biased region" description="Acidic residues" evidence="8">
    <location>
        <begin position="139"/>
        <end position="175"/>
    </location>
</feature>
<dbReference type="VEuPathDB" id="VectorBase:AMEM21_009725"/>
<dbReference type="GeneID" id="121597005"/>
<feature type="compositionally biased region" description="Acidic residues" evidence="8">
    <location>
        <begin position="263"/>
        <end position="315"/>
    </location>
</feature>
<dbReference type="GO" id="GO:0006364">
    <property type="term" value="P:rRNA processing"/>
    <property type="evidence" value="ECO:0007669"/>
    <property type="project" value="UniProtKB-KW"/>
</dbReference>
<name>A0A182UVQ5_ANOME</name>
<keyword evidence="10" id="KW-1185">Reference proteome</keyword>
<organism evidence="9 10">
    <name type="scientific">Anopheles merus</name>
    <name type="common">Mosquito</name>
    <dbReference type="NCBI Taxonomy" id="30066"/>
    <lineage>
        <taxon>Eukaryota</taxon>
        <taxon>Metazoa</taxon>
        <taxon>Ecdysozoa</taxon>
        <taxon>Arthropoda</taxon>
        <taxon>Hexapoda</taxon>
        <taxon>Insecta</taxon>
        <taxon>Pterygota</taxon>
        <taxon>Neoptera</taxon>
        <taxon>Endopterygota</taxon>
        <taxon>Diptera</taxon>
        <taxon>Nematocera</taxon>
        <taxon>Culicoidea</taxon>
        <taxon>Culicidae</taxon>
        <taxon>Anophelinae</taxon>
        <taxon>Anopheles</taxon>
    </lineage>
</organism>
<dbReference type="STRING" id="30066.A0A182UVQ5"/>
<dbReference type="AlphaFoldDB" id="A0A182UVQ5"/>
<evidence type="ECO:0000256" key="8">
    <source>
        <dbReference type="SAM" id="MobiDB-lite"/>
    </source>
</evidence>
<evidence type="ECO:0000256" key="6">
    <source>
        <dbReference type="ARBA" id="ARBA00029455"/>
    </source>
</evidence>
<keyword evidence="5 7" id="KW-0687">Ribonucleoprotein</keyword>
<evidence type="ECO:0000256" key="5">
    <source>
        <dbReference type="ARBA" id="ARBA00023274"/>
    </source>
</evidence>
<protein>
    <recommendedName>
        <fullName evidence="7">U3 small nucleolar ribonucleoprotein protein MPP10</fullName>
    </recommendedName>
</protein>
<dbReference type="GO" id="GO:0032040">
    <property type="term" value="C:small-subunit processome"/>
    <property type="evidence" value="ECO:0007669"/>
    <property type="project" value="TreeGrafter"/>
</dbReference>
<dbReference type="PANTHER" id="PTHR17039:SF0">
    <property type="entry name" value="U3 SMALL NUCLEOLAR RIBONUCLEOPROTEIN PROTEIN MPP10"/>
    <property type="match status" value="1"/>
</dbReference>
<feature type="region of interest" description="Disordered" evidence="8">
    <location>
        <begin position="588"/>
        <end position="647"/>
    </location>
</feature>
<dbReference type="PANTHER" id="PTHR17039">
    <property type="entry name" value="U3 SMALL NUCLEOLAR RIBONUCLEOPROTEIN PROTEIN MPP10"/>
    <property type="match status" value="1"/>
</dbReference>
<comment type="similarity">
    <text evidence="6 7">Belongs to the MPP10 family.</text>
</comment>
<evidence type="ECO:0000256" key="1">
    <source>
        <dbReference type="ARBA" id="ARBA00004604"/>
    </source>
</evidence>
<evidence type="ECO:0000256" key="3">
    <source>
        <dbReference type="ARBA" id="ARBA00022552"/>
    </source>
</evidence>
<dbReference type="KEGG" id="amer:121597005"/>
<dbReference type="InterPro" id="IPR012173">
    <property type="entry name" value="Mpp10"/>
</dbReference>